<dbReference type="PROSITE" id="PS00102">
    <property type="entry name" value="PHOSPHORYLASE"/>
    <property type="match status" value="1"/>
</dbReference>
<feature type="region of interest" description="Disordered" evidence="11">
    <location>
        <begin position="1"/>
        <end position="22"/>
    </location>
</feature>
<dbReference type="GO" id="GO:0030170">
    <property type="term" value="F:pyridoxal phosphate binding"/>
    <property type="evidence" value="ECO:0007669"/>
    <property type="project" value="InterPro"/>
</dbReference>
<keyword evidence="5" id="KW-0328">Glycosyltransferase</keyword>
<comment type="caution">
    <text evidence="12">The sequence shown here is derived from an EMBL/GenBank/DDBJ whole genome shotgun (WGS) entry which is preliminary data.</text>
</comment>
<dbReference type="Pfam" id="PF00343">
    <property type="entry name" value="Phosphorylase"/>
    <property type="match status" value="1"/>
</dbReference>
<keyword evidence="6" id="KW-0808">Transferase</keyword>
<dbReference type="EC" id="2.4.1.1" evidence="4"/>
<evidence type="ECO:0000256" key="7">
    <source>
        <dbReference type="ARBA" id="ARBA00022898"/>
    </source>
</evidence>
<dbReference type="Gene3D" id="3.40.50.2000">
    <property type="entry name" value="Glycogen Phosphorylase B"/>
    <property type="match status" value="3"/>
</dbReference>
<evidence type="ECO:0000256" key="10">
    <source>
        <dbReference type="PIRSR" id="PIRSR000460-1"/>
    </source>
</evidence>
<dbReference type="PANTHER" id="PTHR42655">
    <property type="entry name" value="GLYCOGEN PHOSPHORYLASE"/>
    <property type="match status" value="1"/>
</dbReference>
<dbReference type="GO" id="GO:0005975">
    <property type="term" value="P:carbohydrate metabolic process"/>
    <property type="evidence" value="ECO:0007669"/>
    <property type="project" value="InterPro"/>
</dbReference>
<dbReference type="InterPro" id="IPR035090">
    <property type="entry name" value="Pyridoxal_P_attach_site"/>
</dbReference>
<dbReference type="EMBL" id="JAPHEH010000001">
    <property type="protein sequence ID" value="MDG4476593.1"/>
    <property type="molecule type" value="Genomic_DNA"/>
</dbReference>
<gene>
    <name evidence="12" type="primary">glgP</name>
    <name evidence="12" type="ORF">OLX77_10560</name>
</gene>
<evidence type="ECO:0000256" key="9">
    <source>
        <dbReference type="ARBA" id="ARBA00025174"/>
    </source>
</evidence>
<dbReference type="GO" id="GO:0008184">
    <property type="term" value="F:glycogen phosphorylase activity"/>
    <property type="evidence" value="ECO:0007669"/>
    <property type="project" value="InterPro"/>
</dbReference>
<reference evidence="12" key="2">
    <citation type="submission" date="2022-10" db="EMBL/GenBank/DDBJ databases">
        <authorList>
            <person name="Aronson H.S."/>
        </authorList>
    </citation>
    <scope>NUCLEOTIDE SEQUENCE</scope>
    <source>
        <strain evidence="12">RS19-109</strain>
    </source>
</reference>
<keyword evidence="8" id="KW-0119">Carbohydrate metabolism</keyword>
<reference evidence="12" key="1">
    <citation type="journal article" date="2022" name="bioRxiv">
        <title>Thiovibrio frasassiensisgen. nov., sp. nov., an autotrophic, elemental sulfur disproportionating bacterium isolated from sulfidic karst sediment, and proposal of Thiovibrionaceae fam. nov.</title>
        <authorList>
            <person name="Aronson H."/>
            <person name="Thomas C."/>
            <person name="Bhattacharyya M."/>
            <person name="Eckstein S."/>
            <person name="Jensen S."/>
            <person name="Barco R."/>
            <person name="Macalady J."/>
            <person name="Amend J."/>
        </authorList>
    </citation>
    <scope>NUCLEOTIDE SEQUENCE</scope>
    <source>
        <strain evidence="12">RS19-109</strain>
    </source>
</reference>
<comment type="cofactor">
    <cofactor evidence="2">
        <name>pyridoxal 5'-phosphate</name>
        <dbReference type="ChEBI" id="CHEBI:597326"/>
    </cofactor>
</comment>
<evidence type="ECO:0000256" key="5">
    <source>
        <dbReference type="ARBA" id="ARBA00022676"/>
    </source>
</evidence>
<evidence type="ECO:0000313" key="12">
    <source>
        <dbReference type="EMBL" id="MDG4476593.1"/>
    </source>
</evidence>
<comment type="catalytic activity">
    <reaction evidence="1">
        <text>[(1-&gt;4)-alpha-D-glucosyl](n) + phosphate = [(1-&gt;4)-alpha-D-glucosyl](n-1) + alpha-D-glucose 1-phosphate</text>
        <dbReference type="Rhea" id="RHEA:41732"/>
        <dbReference type="Rhea" id="RHEA-COMP:9584"/>
        <dbReference type="Rhea" id="RHEA-COMP:9586"/>
        <dbReference type="ChEBI" id="CHEBI:15444"/>
        <dbReference type="ChEBI" id="CHEBI:43474"/>
        <dbReference type="ChEBI" id="CHEBI:58601"/>
        <dbReference type="EC" id="2.4.1.1"/>
    </reaction>
</comment>
<dbReference type="InterPro" id="IPR052182">
    <property type="entry name" value="Glycogen/Maltodextrin_Phosph"/>
</dbReference>
<comment type="similarity">
    <text evidence="3">Belongs to the glycogen phosphorylase family.</text>
</comment>
<accession>A0A9X4MJD5</accession>
<feature type="modified residue" description="N6-(pyridoxal phosphate)lysine" evidence="10">
    <location>
        <position position="624"/>
    </location>
</feature>
<dbReference type="RefSeq" id="WP_307633558.1">
    <property type="nucleotide sequence ID" value="NZ_JAPHEH010000001.1"/>
</dbReference>
<dbReference type="SUPFAM" id="SSF53756">
    <property type="entry name" value="UDP-Glycosyltransferase/glycogen phosphorylase"/>
    <property type="match status" value="1"/>
</dbReference>
<evidence type="ECO:0000256" key="1">
    <source>
        <dbReference type="ARBA" id="ARBA00001275"/>
    </source>
</evidence>
<name>A0A9X4MJD5_9BACT</name>
<evidence type="ECO:0000256" key="2">
    <source>
        <dbReference type="ARBA" id="ARBA00001933"/>
    </source>
</evidence>
<organism evidence="12 13">
    <name type="scientific">Thiovibrio frasassiensis</name>
    <dbReference type="NCBI Taxonomy" id="2984131"/>
    <lineage>
        <taxon>Bacteria</taxon>
        <taxon>Pseudomonadati</taxon>
        <taxon>Thermodesulfobacteriota</taxon>
        <taxon>Desulfobulbia</taxon>
        <taxon>Desulfobulbales</taxon>
        <taxon>Thiovibrionaceae</taxon>
        <taxon>Thiovibrio</taxon>
    </lineage>
</organism>
<keyword evidence="7 10" id="KW-0663">Pyridoxal phosphate</keyword>
<dbReference type="NCBIfam" id="TIGR02094">
    <property type="entry name" value="more_P_ylases"/>
    <property type="match status" value="1"/>
</dbReference>
<evidence type="ECO:0000313" key="13">
    <source>
        <dbReference type="Proteomes" id="UP001154240"/>
    </source>
</evidence>
<proteinExistence type="inferred from homology"/>
<dbReference type="AlphaFoldDB" id="A0A9X4MJD5"/>
<sequence>MKPPPQSLSKTSTKKTAAAKVPISPEDKQIVRDMLATNRFGTFFGVSQKVLDSVWQALSAPTGESVTYISMEIGADLDVFHPVRNKLQQLAITEHPDETINRFLQLFLQGPVKIPNYSGGLGILAGDTLKSFADCKIPVVGVSLLYRKGYFSQMVDSKIGQIAWASEWEPEKTPGLYLLQDPESPTQPLTIKIPFYDLKGTQSVACAHLWLKMEINETLDFFVPEILLDYQTPESPLWIQDAAQHLYDSSSEKVKATQRRLLGLGVIPAMEALGITSRTIHLNEQHGVGVVLSLITQLLEKKHGSKYENKATDHHILTAAAEVAKRLVFTIHTPVIAGHDRFHTSVYEDLINPFCKRVLNLLALDEHNHSVYNFTSMAMKLNRATNSVSRLHKEVTQKQFPQYADKITAITNGVHHLTWTSDAKAELYDTFPELHNWRRDPSVFAGAEALHRNKKFRTYFEQAWRTDTKTLVDYVNRMLITHRNQRLATWIDPPNYLSYRSGGEAPLKHTTFTLGFARRFSTYKRADLIFEDLDRLAAMITENNWPVNFIYAGKAHPSDEPGQDLIRNVLAVQEELYVKSNGLAKLVFIPGYDMHLAKMMVAGSHAWLNSPKRPLEASGTSGMKAAMNGVPNVSIMDGWWVEGYHDGRTGWKFGYEESVSSEHFSEQPSALLYNEDSASFYTVFPEMLRLFYDPALHDQYIDKSIANLTLNCPIFNTHRMAAEYVARYDLNLTPAVQREMVKFRKLYCSDPSF</sequence>
<dbReference type="PANTHER" id="PTHR42655:SF1">
    <property type="entry name" value="GLYCOGEN PHOSPHORYLASE"/>
    <property type="match status" value="1"/>
</dbReference>
<evidence type="ECO:0000256" key="11">
    <source>
        <dbReference type="SAM" id="MobiDB-lite"/>
    </source>
</evidence>
<protein>
    <recommendedName>
        <fullName evidence="4">glycogen phosphorylase</fullName>
        <ecNumber evidence="4">2.4.1.1</ecNumber>
    </recommendedName>
</protein>
<dbReference type="PIRSF" id="PIRSF000460">
    <property type="entry name" value="Pprylas_GlgP"/>
    <property type="match status" value="1"/>
</dbReference>
<feature type="compositionally biased region" description="Low complexity" evidence="11">
    <location>
        <begin position="7"/>
        <end position="20"/>
    </location>
</feature>
<evidence type="ECO:0000256" key="3">
    <source>
        <dbReference type="ARBA" id="ARBA00006047"/>
    </source>
</evidence>
<evidence type="ECO:0000256" key="4">
    <source>
        <dbReference type="ARBA" id="ARBA00012591"/>
    </source>
</evidence>
<dbReference type="Proteomes" id="UP001154240">
    <property type="component" value="Unassembled WGS sequence"/>
</dbReference>
<dbReference type="InterPro" id="IPR011834">
    <property type="entry name" value="Agluc_phsphrylas"/>
</dbReference>
<keyword evidence="13" id="KW-1185">Reference proteome</keyword>
<evidence type="ECO:0000256" key="6">
    <source>
        <dbReference type="ARBA" id="ARBA00022679"/>
    </source>
</evidence>
<comment type="function">
    <text evidence="9">Phosphorylase is an important allosteric enzyme in carbohydrate metabolism. Enzymes from different sources differ in their regulatory mechanisms and in their natural substrates. However, all known phosphorylases share catalytic and structural properties.</text>
</comment>
<dbReference type="InterPro" id="IPR000811">
    <property type="entry name" value="Glyco_trans_35"/>
</dbReference>
<evidence type="ECO:0000256" key="8">
    <source>
        <dbReference type="ARBA" id="ARBA00023277"/>
    </source>
</evidence>